<dbReference type="EMBL" id="CGIH01000049">
    <property type="protein sequence ID" value="CFY04860.1"/>
    <property type="molecule type" value="Genomic_DNA"/>
</dbReference>
<dbReference type="InterPro" id="IPR017896">
    <property type="entry name" value="4Fe4S_Fe-S-bd"/>
</dbReference>
<dbReference type="AlphaFoldDB" id="A0A0E4GC66"/>
<dbReference type="Gene3D" id="3.30.70.20">
    <property type="match status" value="2"/>
</dbReference>
<dbReference type="Pfam" id="PF13247">
    <property type="entry name" value="Fer4_11"/>
    <property type="match status" value="1"/>
</dbReference>
<evidence type="ECO:0000259" key="8">
    <source>
        <dbReference type="PROSITE" id="PS51379"/>
    </source>
</evidence>
<organism evidence="9 10">
    <name type="scientific">Syntrophomonas zehnderi OL-4</name>
    <dbReference type="NCBI Taxonomy" id="690567"/>
    <lineage>
        <taxon>Bacteria</taxon>
        <taxon>Bacillati</taxon>
        <taxon>Bacillota</taxon>
        <taxon>Clostridia</taxon>
        <taxon>Eubacteriales</taxon>
        <taxon>Syntrophomonadaceae</taxon>
        <taxon>Syntrophomonas</taxon>
    </lineage>
</organism>
<dbReference type="SUPFAM" id="SSF54862">
    <property type="entry name" value="4Fe-4S ferredoxins"/>
    <property type="match status" value="1"/>
</dbReference>
<dbReference type="PANTHER" id="PTHR43545:SF4">
    <property type="entry name" value="IRON-SULFUR PROTEIN"/>
    <property type="match status" value="1"/>
</dbReference>
<feature type="chain" id="PRO_5002420513" evidence="7">
    <location>
        <begin position="32"/>
        <end position="335"/>
    </location>
</feature>
<dbReference type="NCBIfam" id="TIGR01409">
    <property type="entry name" value="TAT_signal_seq"/>
    <property type="match status" value="1"/>
</dbReference>
<dbReference type="PROSITE" id="PS51318">
    <property type="entry name" value="TAT"/>
    <property type="match status" value="1"/>
</dbReference>
<evidence type="ECO:0000313" key="9">
    <source>
        <dbReference type="EMBL" id="CFY04860.1"/>
    </source>
</evidence>
<dbReference type="InterPro" id="IPR006311">
    <property type="entry name" value="TAT_signal"/>
</dbReference>
<evidence type="ECO:0000256" key="6">
    <source>
        <dbReference type="ARBA" id="ARBA00023014"/>
    </source>
</evidence>
<accession>A0A0E4GC66</accession>
<dbReference type="RefSeq" id="WP_046499791.1">
    <property type="nucleotide sequence ID" value="NZ_CGIH01000049.1"/>
</dbReference>
<dbReference type="InterPro" id="IPR051555">
    <property type="entry name" value="FDH_Electron_Transfer_Unit"/>
</dbReference>
<dbReference type="GO" id="GO:0030313">
    <property type="term" value="C:cell envelope"/>
    <property type="evidence" value="ECO:0007669"/>
    <property type="project" value="UniProtKB-SubCell"/>
</dbReference>
<feature type="signal peptide" evidence="7">
    <location>
        <begin position="1"/>
        <end position="31"/>
    </location>
</feature>
<dbReference type="GO" id="GO:0051539">
    <property type="term" value="F:4 iron, 4 sulfur cluster binding"/>
    <property type="evidence" value="ECO:0007669"/>
    <property type="project" value="UniProtKB-KW"/>
</dbReference>
<dbReference type="STRING" id="690567.2489"/>
<gene>
    <name evidence="9" type="ORF">2489</name>
</gene>
<dbReference type="PANTHER" id="PTHR43545">
    <property type="entry name" value="FORMATE DEHYDROGENASE, NITRATE-INDUCIBLE, IRON-SULFUR SUBUNIT"/>
    <property type="match status" value="1"/>
</dbReference>
<name>A0A0E4GC66_9FIRM</name>
<protein>
    <submittedName>
        <fullName evidence="9">Twin-arginine translocation pathway, signal sequence</fullName>
    </submittedName>
</protein>
<keyword evidence="4" id="KW-0677">Repeat</keyword>
<evidence type="ECO:0000256" key="1">
    <source>
        <dbReference type="ARBA" id="ARBA00004196"/>
    </source>
</evidence>
<proteinExistence type="predicted"/>
<evidence type="ECO:0000256" key="4">
    <source>
        <dbReference type="ARBA" id="ARBA00022737"/>
    </source>
</evidence>
<evidence type="ECO:0000256" key="2">
    <source>
        <dbReference type="ARBA" id="ARBA00022485"/>
    </source>
</evidence>
<evidence type="ECO:0000256" key="5">
    <source>
        <dbReference type="ARBA" id="ARBA00023004"/>
    </source>
</evidence>
<keyword evidence="10" id="KW-1185">Reference proteome</keyword>
<keyword evidence="2" id="KW-0004">4Fe-4S</keyword>
<dbReference type="Proteomes" id="UP000045545">
    <property type="component" value="Unassembled WGS sequence"/>
</dbReference>
<keyword evidence="5" id="KW-0408">Iron</keyword>
<keyword evidence="3" id="KW-0479">Metal-binding</keyword>
<dbReference type="GO" id="GO:0046872">
    <property type="term" value="F:metal ion binding"/>
    <property type="evidence" value="ECO:0007669"/>
    <property type="project" value="UniProtKB-KW"/>
</dbReference>
<feature type="domain" description="4Fe-4S ferredoxin-type" evidence="8">
    <location>
        <begin position="151"/>
        <end position="180"/>
    </location>
</feature>
<reference evidence="9 10" key="1">
    <citation type="submission" date="2015-03" db="EMBL/GenBank/DDBJ databases">
        <authorList>
            <person name="Murphy D."/>
        </authorList>
    </citation>
    <scope>NUCLEOTIDE SEQUENCE [LARGE SCALE GENOMIC DNA]</scope>
    <source>
        <strain evidence="9 10">OL-4</strain>
    </source>
</reference>
<keyword evidence="7" id="KW-0732">Signal</keyword>
<comment type="subcellular location">
    <subcellularLocation>
        <location evidence="1">Cell envelope</location>
    </subcellularLocation>
</comment>
<dbReference type="InterPro" id="IPR019546">
    <property type="entry name" value="TAT_signal_bac_arc"/>
</dbReference>
<evidence type="ECO:0000256" key="7">
    <source>
        <dbReference type="SAM" id="SignalP"/>
    </source>
</evidence>
<keyword evidence="6" id="KW-0411">Iron-sulfur</keyword>
<evidence type="ECO:0000313" key="10">
    <source>
        <dbReference type="Proteomes" id="UP000045545"/>
    </source>
</evidence>
<sequence length="335" mass="36946">MEITRRSFLKRTALSGVAAAAVLTKTNQVMAQSAADSEWATVINVDKCDGCTHLDTPLCTLACRSKNEHNFPVPEKPIVDYWPQKKHEDWSEQKNLTNRLTPYNWTYVQNLVVEYNGQKKKVHLPRRCMHCENPPCSTLCPFGVNDKTPAGPVVIDSQGCFGGAKCRDVCPWHIPQRQAGVGLYRKVAPDYVGGGVMYKCDMCYDLLESGREPACVSACPRGAITFGPKEEMLRYARQWVQKNNGHIYGDTENGGTLTYYISTVSFDAINKAIMSQDMDQKPGKIHMSTDIKNPLDEPAGIAQGMVIAPLAGLMAAGLSAYQIMKGDDSDENNAS</sequence>
<dbReference type="PROSITE" id="PS51379">
    <property type="entry name" value="4FE4S_FER_2"/>
    <property type="match status" value="2"/>
</dbReference>
<evidence type="ECO:0000256" key="3">
    <source>
        <dbReference type="ARBA" id="ARBA00022723"/>
    </source>
</evidence>
<feature type="domain" description="4Fe-4S ferredoxin-type" evidence="8">
    <location>
        <begin position="119"/>
        <end position="150"/>
    </location>
</feature>